<evidence type="ECO:0008006" key="3">
    <source>
        <dbReference type="Google" id="ProtNLM"/>
    </source>
</evidence>
<gene>
    <name evidence="1" type="ORF">psal_cds_752</name>
</gene>
<dbReference type="Proteomes" id="UP000204584">
    <property type="component" value="Segment"/>
</dbReference>
<evidence type="ECO:0000313" key="2">
    <source>
        <dbReference type="Proteomes" id="UP000204584"/>
    </source>
</evidence>
<keyword evidence="2" id="KW-1185">Reference proteome</keyword>
<name>S4VVR3_9VIRU</name>
<dbReference type="RefSeq" id="YP_008437812.1">
    <property type="nucleotide sequence ID" value="NC_022098.1"/>
</dbReference>
<dbReference type="GeneID" id="16606526"/>
<dbReference type="EMBL" id="KC977571">
    <property type="protein sequence ID" value="AGO84739.1"/>
    <property type="molecule type" value="Genomic_DNA"/>
</dbReference>
<organism evidence="1 2">
    <name type="scientific">Pandoravirus salinus</name>
    <dbReference type="NCBI Taxonomy" id="1349410"/>
    <lineage>
        <taxon>Viruses</taxon>
        <taxon>Pandoravirus</taxon>
    </lineage>
</organism>
<proteinExistence type="predicted"/>
<protein>
    <recommendedName>
        <fullName evidence="3">Transcription factor zinc-finger domain-containing protein</fullName>
    </recommendedName>
</protein>
<accession>S4VVR3</accession>
<sequence>MASTNLDNSDRRRPLCPDCEDNLYFRRTSTGIVFVYCQDCSSIWLRPDTTGWGDVATVQALRDHFQRAGDNRPLDIIFDSSTWATRAEIIADTRWARAIDLAASIYCE</sequence>
<evidence type="ECO:0000313" key="1">
    <source>
        <dbReference type="EMBL" id="AGO84739.1"/>
    </source>
</evidence>
<dbReference type="KEGG" id="vg:16606526"/>
<reference evidence="1 2" key="1">
    <citation type="journal article" date="2013" name="Science">
        <title>Pandoraviruses: amoeba viruses with genomes up to 2.5 Mb reaching that of parasitic eukaryotes.</title>
        <authorList>
            <person name="Philippe N."/>
            <person name="Legendre M."/>
            <person name="Doutre G."/>
            <person name="Coute Y."/>
            <person name="Poirot O."/>
            <person name="Lescot M."/>
            <person name="Arslan D."/>
            <person name="Seltzer V."/>
            <person name="Bertaux L."/>
            <person name="Bruley C."/>
            <person name="Garin J."/>
            <person name="Claverie J.M."/>
            <person name="Abergel C."/>
        </authorList>
    </citation>
    <scope>NUCLEOTIDE SEQUENCE [LARGE SCALE GENOMIC DNA]</scope>
</reference>